<dbReference type="InterPro" id="IPR050857">
    <property type="entry name" value="D-2-hydroxyacid_DH"/>
</dbReference>
<keyword evidence="2 4" id="KW-0560">Oxidoreductase</keyword>
<evidence type="ECO:0000256" key="3">
    <source>
        <dbReference type="ARBA" id="ARBA00023027"/>
    </source>
</evidence>
<evidence type="ECO:0000256" key="4">
    <source>
        <dbReference type="RuleBase" id="RU003719"/>
    </source>
</evidence>
<dbReference type="InterPro" id="IPR036291">
    <property type="entry name" value="NAD(P)-bd_dom_sf"/>
</dbReference>
<dbReference type="PANTHER" id="PTHR42789:SF1">
    <property type="entry name" value="D-ISOMER SPECIFIC 2-HYDROXYACID DEHYDROGENASE FAMILY PROTEIN (AFU_ORTHOLOGUE AFUA_6G10090)"/>
    <property type="match status" value="1"/>
</dbReference>
<evidence type="ECO:0000259" key="5">
    <source>
        <dbReference type="Pfam" id="PF00389"/>
    </source>
</evidence>
<dbReference type="GO" id="GO:0016616">
    <property type="term" value="F:oxidoreductase activity, acting on the CH-OH group of donors, NAD or NADP as acceptor"/>
    <property type="evidence" value="ECO:0007669"/>
    <property type="project" value="InterPro"/>
</dbReference>
<feature type="domain" description="D-isomer specific 2-hydroxyacid dehydrogenase catalytic" evidence="5">
    <location>
        <begin position="88"/>
        <end position="395"/>
    </location>
</feature>
<accession>A0A6P2MF97</accession>
<name>A0A6P2MF97_9BURK</name>
<evidence type="ECO:0000313" key="8">
    <source>
        <dbReference type="Proteomes" id="UP000494125"/>
    </source>
</evidence>
<reference evidence="7 8" key="1">
    <citation type="submission" date="2019-09" db="EMBL/GenBank/DDBJ databases">
        <authorList>
            <person name="Depoorter E."/>
        </authorList>
    </citation>
    <scope>NUCLEOTIDE SEQUENCE [LARGE SCALE GENOMIC DNA]</scope>
    <source>
        <strain evidence="7">LMG 24065</strain>
    </source>
</reference>
<evidence type="ECO:0000256" key="1">
    <source>
        <dbReference type="ARBA" id="ARBA00005854"/>
    </source>
</evidence>
<keyword evidence="3" id="KW-0520">NAD</keyword>
<keyword evidence="8" id="KW-1185">Reference proteome</keyword>
<dbReference type="EMBL" id="CABVPN010000019">
    <property type="protein sequence ID" value="VWB83777.1"/>
    <property type="molecule type" value="Genomic_DNA"/>
</dbReference>
<feature type="domain" description="D-isomer specific 2-hydroxyacid dehydrogenase NAD-binding" evidence="6">
    <location>
        <begin position="179"/>
        <end position="364"/>
    </location>
</feature>
<dbReference type="GO" id="GO:0051287">
    <property type="term" value="F:NAD binding"/>
    <property type="evidence" value="ECO:0007669"/>
    <property type="project" value="InterPro"/>
</dbReference>
<dbReference type="SUPFAM" id="SSF52283">
    <property type="entry name" value="Formate/glycerate dehydrogenase catalytic domain-like"/>
    <property type="match status" value="1"/>
</dbReference>
<dbReference type="SUPFAM" id="SSF51735">
    <property type="entry name" value="NAD(P)-binding Rossmann-fold domains"/>
    <property type="match status" value="1"/>
</dbReference>
<dbReference type="Proteomes" id="UP000494125">
    <property type="component" value="Unassembled WGS sequence"/>
</dbReference>
<evidence type="ECO:0000256" key="2">
    <source>
        <dbReference type="ARBA" id="ARBA00023002"/>
    </source>
</evidence>
<dbReference type="Gene3D" id="3.40.50.720">
    <property type="entry name" value="NAD(P)-binding Rossmann-like Domain"/>
    <property type="match status" value="2"/>
</dbReference>
<evidence type="ECO:0000259" key="6">
    <source>
        <dbReference type="Pfam" id="PF02826"/>
    </source>
</evidence>
<dbReference type="Pfam" id="PF02826">
    <property type="entry name" value="2-Hacid_dh_C"/>
    <property type="match status" value="1"/>
</dbReference>
<organism evidence="7 8">
    <name type="scientific">Burkholderia diffusa</name>
    <dbReference type="NCBI Taxonomy" id="488732"/>
    <lineage>
        <taxon>Bacteria</taxon>
        <taxon>Pseudomonadati</taxon>
        <taxon>Pseudomonadota</taxon>
        <taxon>Betaproteobacteria</taxon>
        <taxon>Burkholderiales</taxon>
        <taxon>Burkholderiaceae</taxon>
        <taxon>Burkholderia</taxon>
        <taxon>Burkholderia cepacia complex</taxon>
    </lineage>
</organism>
<dbReference type="InterPro" id="IPR006139">
    <property type="entry name" value="D-isomer_2_OHA_DH_cat_dom"/>
</dbReference>
<gene>
    <name evidence="7" type="ORF">BDI24065_04014</name>
</gene>
<dbReference type="CDD" id="cd12169">
    <property type="entry name" value="PGDH_like_1"/>
    <property type="match status" value="1"/>
</dbReference>
<dbReference type="PANTHER" id="PTHR42789">
    <property type="entry name" value="D-ISOMER SPECIFIC 2-HYDROXYACID DEHYDROGENASE FAMILY PROTEIN (AFU_ORTHOLOGUE AFUA_6G10090)"/>
    <property type="match status" value="1"/>
</dbReference>
<comment type="similarity">
    <text evidence="1 4">Belongs to the D-isomer specific 2-hydroxyacid dehydrogenase family.</text>
</comment>
<dbReference type="InterPro" id="IPR006140">
    <property type="entry name" value="D-isomer_DH_NAD-bd"/>
</dbReference>
<dbReference type="AlphaFoldDB" id="A0A6P2MF97"/>
<evidence type="ECO:0000313" key="7">
    <source>
        <dbReference type="EMBL" id="VWB83777.1"/>
    </source>
</evidence>
<sequence length="405" mass="45128">MRHNIAPRRTRRERRRVRPEPIAAERNNLLKRHQDVRRRSIMSAPAGRDGCATCAAATAAFNARLPLIMKIAILDDYQDAVRKLNCFEMLAEHDVKVFNNTVRGLGQLASRLAEVEALVLIRERTPISSQLLAKLPNLRMISQTGRISSHIDLEACTDRGIAVLEGTGSPVAPAELTWALVMAAQRRIPQYVANLKQGAWQQSGLKTSALPPNFGLGQVLRGQTLGIWGYGKIGRLVAGYGKAFGMNVLIWGREHSLEAARADGYTAAESREALFEQSDVLSLHLRMHDDTRGIVKQEDLMRMKPTSLLVNTSRAELLEENALVNALSHNRPGMVAIDVFESEPILQGYSLLRMENVICTPHIGYVERESYELYFSAAFRNILAFDQGDMSSVVNPEALTPRRVR</sequence>
<protein>
    <submittedName>
        <fullName evidence="7">3-phosphoglycerate dehydrogenase</fullName>
    </submittedName>
</protein>
<dbReference type="Pfam" id="PF00389">
    <property type="entry name" value="2-Hacid_dh"/>
    <property type="match status" value="1"/>
</dbReference>
<proteinExistence type="inferred from homology"/>